<feature type="transmembrane region" description="Helical" evidence="1">
    <location>
        <begin position="21"/>
        <end position="41"/>
    </location>
</feature>
<dbReference type="AlphaFoldDB" id="A0A6J5DUH9"/>
<protein>
    <recommendedName>
        <fullName evidence="4">Transmembrane protein</fullName>
    </recommendedName>
</protein>
<evidence type="ECO:0000256" key="1">
    <source>
        <dbReference type="SAM" id="Phobius"/>
    </source>
</evidence>
<evidence type="ECO:0000313" key="3">
    <source>
        <dbReference type="Proteomes" id="UP000494329"/>
    </source>
</evidence>
<organism evidence="2 3">
    <name type="scientific">Paraburkholderia solisilvae</name>
    <dbReference type="NCBI Taxonomy" id="624376"/>
    <lineage>
        <taxon>Bacteria</taxon>
        <taxon>Pseudomonadati</taxon>
        <taxon>Pseudomonadota</taxon>
        <taxon>Betaproteobacteria</taxon>
        <taxon>Burkholderiales</taxon>
        <taxon>Burkholderiaceae</taxon>
        <taxon>Paraburkholderia</taxon>
    </lineage>
</organism>
<keyword evidence="1" id="KW-1133">Transmembrane helix</keyword>
<sequence>MNRTETETVLMMRKAAAGARHLRYLYAAFIGCAMSASRFAFGQTAALPASVGGASGVAVDGVLKDGIVIGMAVVMFIGLLIVIKTLRVQKWSLATALSEEASLPEGTPTPGAGQAPPMVASSSRLIALIGMIVLGTFFIAVGFYVVLQLYSGQPIDKANAAWGFFASGATLFLPYGANKLSSAFQIK</sequence>
<dbReference type="EMBL" id="CADIKF010000019">
    <property type="protein sequence ID" value="CAB3757603.1"/>
    <property type="molecule type" value="Genomic_DNA"/>
</dbReference>
<evidence type="ECO:0000313" key="2">
    <source>
        <dbReference type="EMBL" id="CAB3757603.1"/>
    </source>
</evidence>
<feature type="transmembrane region" description="Helical" evidence="1">
    <location>
        <begin position="159"/>
        <end position="177"/>
    </location>
</feature>
<feature type="transmembrane region" description="Helical" evidence="1">
    <location>
        <begin position="61"/>
        <end position="83"/>
    </location>
</feature>
<name>A0A6J5DUH9_9BURK</name>
<feature type="transmembrane region" description="Helical" evidence="1">
    <location>
        <begin position="125"/>
        <end position="147"/>
    </location>
</feature>
<evidence type="ECO:0008006" key="4">
    <source>
        <dbReference type="Google" id="ProtNLM"/>
    </source>
</evidence>
<keyword evidence="1" id="KW-0472">Membrane</keyword>
<gene>
    <name evidence="2" type="ORF">LMG29739_02726</name>
</gene>
<keyword evidence="3" id="KW-1185">Reference proteome</keyword>
<proteinExistence type="predicted"/>
<accession>A0A6J5DUH9</accession>
<keyword evidence="1" id="KW-0812">Transmembrane</keyword>
<dbReference type="Proteomes" id="UP000494329">
    <property type="component" value="Unassembled WGS sequence"/>
</dbReference>
<reference evidence="2 3" key="1">
    <citation type="submission" date="2020-04" db="EMBL/GenBank/DDBJ databases">
        <authorList>
            <person name="De Canck E."/>
        </authorList>
    </citation>
    <scope>NUCLEOTIDE SEQUENCE [LARGE SCALE GENOMIC DNA]</scope>
    <source>
        <strain evidence="2 3">LMG 29739</strain>
    </source>
</reference>